<dbReference type="AlphaFoldDB" id="A0AAE0P054"/>
<reference evidence="2" key="1">
    <citation type="journal article" date="2023" name="Mol. Phylogenet. Evol.">
        <title>Genome-scale phylogeny and comparative genomics of the fungal order Sordariales.</title>
        <authorList>
            <person name="Hensen N."/>
            <person name="Bonometti L."/>
            <person name="Westerberg I."/>
            <person name="Brannstrom I.O."/>
            <person name="Guillou S."/>
            <person name="Cros-Aarteil S."/>
            <person name="Calhoun S."/>
            <person name="Haridas S."/>
            <person name="Kuo A."/>
            <person name="Mondo S."/>
            <person name="Pangilinan J."/>
            <person name="Riley R."/>
            <person name="LaButti K."/>
            <person name="Andreopoulos B."/>
            <person name="Lipzen A."/>
            <person name="Chen C."/>
            <person name="Yan M."/>
            <person name="Daum C."/>
            <person name="Ng V."/>
            <person name="Clum A."/>
            <person name="Steindorff A."/>
            <person name="Ohm R.A."/>
            <person name="Martin F."/>
            <person name="Silar P."/>
            <person name="Natvig D.O."/>
            <person name="Lalanne C."/>
            <person name="Gautier V."/>
            <person name="Ament-Velasquez S.L."/>
            <person name="Kruys A."/>
            <person name="Hutchinson M.I."/>
            <person name="Powell A.J."/>
            <person name="Barry K."/>
            <person name="Miller A.N."/>
            <person name="Grigoriev I.V."/>
            <person name="Debuchy R."/>
            <person name="Gladieux P."/>
            <person name="Hiltunen Thoren M."/>
            <person name="Johannesson H."/>
        </authorList>
    </citation>
    <scope>NUCLEOTIDE SEQUENCE</scope>
    <source>
        <strain evidence="2">CBS 232.78</strain>
    </source>
</reference>
<proteinExistence type="predicted"/>
<keyword evidence="1" id="KW-0175">Coiled coil</keyword>
<organism evidence="2 3">
    <name type="scientific">Podospora didyma</name>
    <dbReference type="NCBI Taxonomy" id="330526"/>
    <lineage>
        <taxon>Eukaryota</taxon>
        <taxon>Fungi</taxon>
        <taxon>Dikarya</taxon>
        <taxon>Ascomycota</taxon>
        <taxon>Pezizomycotina</taxon>
        <taxon>Sordariomycetes</taxon>
        <taxon>Sordariomycetidae</taxon>
        <taxon>Sordariales</taxon>
        <taxon>Podosporaceae</taxon>
        <taxon>Podospora</taxon>
    </lineage>
</organism>
<evidence type="ECO:0000256" key="1">
    <source>
        <dbReference type="SAM" id="Coils"/>
    </source>
</evidence>
<dbReference type="Proteomes" id="UP001285441">
    <property type="component" value="Unassembled WGS sequence"/>
</dbReference>
<accession>A0AAE0P054</accession>
<feature type="coiled-coil region" evidence="1">
    <location>
        <begin position="31"/>
        <end position="145"/>
    </location>
</feature>
<gene>
    <name evidence="2" type="ORF">B0H63DRAFT_446920</name>
</gene>
<evidence type="ECO:0000313" key="3">
    <source>
        <dbReference type="Proteomes" id="UP001285441"/>
    </source>
</evidence>
<evidence type="ECO:0000313" key="2">
    <source>
        <dbReference type="EMBL" id="KAK3390827.1"/>
    </source>
</evidence>
<dbReference type="EMBL" id="JAULSW010000002">
    <property type="protein sequence ID" value="KAK3390827.1"/>
    <property type="molecule type" value="Genomic_DNA"/>
</dbReference>
<protein>
    <submittedName>
        <fullName evidence="2">Uncharacterized protein</fullName>
    </submittedName>
</protein>
<name>A0AAE0P054_9PEZI</name>
<reference evidence="2" key="2">
    <citation type="submission" date="2023-06" db="EMBL/GenBank/DDBJ databases">
        <authorList>
            <consortium name="Lawrence Berkeley National Laboratory"/>
            <person name="Haridas S."/>
            <person name="Hensen N."/>
            <person name="Bonometti L."/>
            <person name="Westerberg I."/>
            <person name="Brannstrom I.O."/>
            <person name="Guillou S."/>
            <person name="Cros-Aarteil S."/>
            <person name="Calhoun S."/>
            <person name="Kuo A."/>
            <person name="Mondo S."/>
            <person name="Pangilinan J."/>
            <person name="Riley R."/>
            <person name="LaButti K."/>
            <person name="Andreopoulos B."/>
            <person name="Lipzen A."/>
            <person name="Chen C."/>
            <person name="Yanf M."/>
            <person name="Daum C."/>
            <person name="Ng V."/>
            <person name="Clum A."/>
            <person name="Steindorff A."/>
            <person name="Ohm R."/>
            <person name="Martin F."/>
            <person name="Silar P."/>
            <person name="Natvig D."/>
            <person name="Lalanne C."/>
            <person name="Gautier V."/>
            <person name="Ament-velasquez S.L."/>
            <person name="Kruys A."/>
            <person name="Hutchinson M.I."/>
            <person name="Powell A.J."/>
            <person name="Barry K."/>
            <person name="Miller A.N."/>
            <person name="Grigoriev I.V."/>
            <person name="Debuchy R."/>
            <person name="Gladieux P."/>
            <person name="Thoren M.H."/>
            <person name="Johannesson H."/>
        </authorList>
    </citation>
    <scope>NUCLEOTIDE SEQUENCE</scope>
    <source>
        <strain evidence="2">CBS 232.78</strain>
    </source>
</reference>
<keyword evidence="3" id="KW-1185">Reference proteome</keyword>
<comment type="caution">
    <text evidence="2">The sequence shown here is derived from an EMBL/GenBank/DDBJ whole genome shotgun (WGS) entry which is preliminary data.</text>
</comment>
<sequence length="410" mass="47296">MEMRSATRSREGNDDKIKRLLEENTDLMLMQASYRDVIQDKAREVEDLKQKLEEREKQLASYTQRSAPGAACSDKIIQPQEFEKMEKTYAERIQKLMAENSKLEAENRKLGVENSKLRDKAGQLKQQLQVATSEFTQELEKLQHKDTFKTPMISDSDVQSKWKTVGFLVRQFVQKYLRQTFTPQYLQDLNDVDVENVLQIIRNKHDFATLAVSFHDWRIRQADLILRVGGDKEEKLMLWARDVFSIFRLSKARFQIFLTRIKPPQHPPLVGFIFDVETMERKQLLPDIQQGTDSNDNPMTIDLVIAPSVIKAGNADSMNCDVERILVKLDVACNVTRFIQSMMIKNESEDDLDYRATPTQATEQVPRTGHTVDGMKNEEEYQGLDDVDMIGTNKAAWEPSVSKPAKVEDN</sequence>